<dbReference type="PANTHER" id="PTHR20934">
    <property type="entry name" value="TRANSCRIPTION ELONGATION FACTOR 1 HOMOLOG"/>
    <property type="match status" value="1"/>
</dbReference>
<comment type="function">
    <text evidence="1 10">Transcription elongation factor implicated in the maintenance of proper chromatin structure in actively transcribed regions.</text>
</comment>
<evidence type="ECO:0000313" key="12">
    <source>
        <dbReference type="EMBL" id="KAF2766752.1"/>
    </source>
</evidence>
<evidence type="ECO:0000256" key="8">
    <source>
        <dbReference type="ARBA" id="ARBA00023163"/>
    </source>
</evidence>
<dbReference type="Pfam" id="PF05129">
    <property type="entry name" value="Zn_ribbon_Elf1"/>
    <property type="match status" value="1"/>
</dbReference>
<evidence type="ECO:0000313" key="13">
    <source>
        <dbReference type="Proteomes" id="UP000799436"/>
    </source>
</evidence>
<dbReference type="AlphaFoldDB" id="A0A6G1L2D2"/>
<dbReference type="GO" id="GO:0008270">
    <property type="term" value="F:zinc ion binding"/>
    <property type="evidence" value="ECO:0007669"/>
    <property type="project" value="UniProtKB-KW"/>
</dbReference>
<protein>
    <recommendedName>
        <fullName evidence="10">Transcription elongation factor 1 homolog</fullName>
    </recommendedName>
</protein>
<reference evidence="12" key="1">
    <citation type="journal article" date="2020" name="Stud. Mycol.">
        <title>101 Dothideomycetes genomes: a test case for predicting lifestyles and emergence of pathogens.</title>
        <authorList>
            <person name="Haridas S."/>
            <person name="Albert R."/>
            <person name="Binder M."/>
            <person name="Bloem J."/>
            <person name="Labutti K."/>
            <person name="Salamov A."/>
            <person name="Andreopoulos B."/>
            <person name="Baker S."/>
            <person name="Barry K."/>
            <person name="Bills G."/>
            <person name="Bluhm B."/>
            <person name="Cannon C."/>
            <person name="Castanera R."/>
            <person name="Culley D."/>
            <person name="Daum C."/>
            <person name="Ezra D."/>
            <person name="Gonzalez J."/>
            <person name="Henrissat B."/>
            <person name="Kuo A."/>
            <person name="Liang C."/>
            <person name="Lipzen A."/>
            <person name="Lutzoni F."/>
            <person name="Magnuson J."/>
            <person name="Mondo S."/>
            <person name="Nolan M."/>
            <person name="Ohm R."/>
            <person name="Pangilinan J."/>
            <person name="Park H.-J."/>
            <person name="Ramirez L."/>
            <person name="Alfaro M."/>
            <person name="Sun H."/>
            <person name="Tritt A."/>
            <person name="Yoshinaga Y."/>
            <person name="Zwiers L.-H."/>
            <person name="Turgeon B."/>
            <person name="Goodwin S."/>
            <person name="Spatafora J."/>
            <person name="Crous P."/>
            <person name="Grigoriev I."/>
        </authorList>
    </citation>
    <scope>NUCLEOTIDE SEQUENCE</scope>
    <source>
        <strain evidence="12">CBS 116005</strain>
    </source>
</reference>
<accession>A0A6G1L2D2</accession>
<evidence type="ECO:0000256" key="10">
    <source>
        <dbReference type="RuleBase" id="RU364033"/>
    </source>
</evidence>
<dbReference type="FunFam" id="2.20.25.190:FF:000001">
    <property type="entry name" value="Transcription elongation factor 1 homolog"/>
    <property type="match status" value="1"/>
</dbReference>
<comment type="subcellular location">
    <subcellularLocation>
        <location evidence="2 10">Nucleus</location>
    </subcellularLocation>
</comment>
<dbReference type="SUPFAM" id="SSF57783">
    <property type="entry name" value="Zinc beta-ribbon"/>
    <property type="match status" value="1"/>
</dbReference>
<evidence type="ECO:0000256" key="5">
    <source>
        <dbReference type="ARBA" id="ARBA00022771"/>
    </source>
</evidence>
<feature type="region of interest" description="Disordered" evidence="11">
    <location>
        <begin position="122"/>
        <end position="180"/>
    </location>
</feature>
<keyword evidence="7 10" id="KW-0805">Transcription regulation</keyword>
<feature type="compositionally biased region" description="Acidic residues" evidence="11">
    <location>
        <begin position="162"/>
        <end position="180"/>
    </location>
</feature>
<evidence type="ECO:0000256" key="9">
    <source>
        <dbReference type="ARBA" id="ARBA00023242"/>
    </source>
</evidence>
<comment type="similarity">
    <text evidence="3 10">Belongs to the ELOF1 family.</text>
</comment>
<evidence type="ECO:0000256" key="7">
    <source>
        <dbReference type="ARBA" id="ARBA00023015"/>
    </source>
</evidence>
<dbReference type="OrthoDB" id="445983at2759"/>
<dbReference type="GO" id="GO:0008023">
    <property type="term" value="C:transcription elongation factor complex"/>
    <property type="evidence" value="ECO:0007669"/>
    <property type="project" value="TreeGrafter"/>
</dbReference>
<dbReference type="PANTHER" id="PTHR20934:SF0">
    <property type="entry name" value="TRANSCRIPTION ELONGATION FACTOR 1 HOMOLOG"/>
    <property type="match status" value="1"/>
</dbReference>
<keyword evidence="6 10" id="KW-0862">Zinc</keyword>
<keyword evidence="13" id="KW-1185">Reference proteome</keyword>
<evidence type="ECO:0000256" key="11">
    <source>
        <dbReference type="SAM" id="MobiDB-lite"/>
    </source>
</evidence>
<keyword evidence="4 10" id="KW-0479">Metal-binding</keyword>
<dbReference type="Gene3D" id="2.20.25.190">
    <property type="match status" value="1"/>
</dbReference>
<keyword evidence="9 10" id="KW-0539">Nucleus</keyword>
<evidence type="ECO:0000256" key="3">
    <source>
        <dbReference type="ARBA" id="ARBA00009730"/>
    </source>
</evidence>
<feature type="region of interest" description="Disordered" evidence="11">
    <location>
        <begin position="22"/>
        <end position="49"/>
    </location>
</feature>
<keyword evidence="5 10" id="KW-0863">Zinc-finger</keyword>
<dbReference type="InterPro" id="IPR038567">
    <property type="entry name" value="T_Elf1_sf"/>
</dbReference>
<evidence type="ECO:0000256" key="6">
    <source>
        <dbReference type="ARBA" id="ARBA00022833"/>
    </source>
</evidence>
<evidence type="ECO:0000256" key="1">
    <source>
        <dbReference type="ARBA" id="ARBA00003357"/>
    </source>
</evidence>
<gene>
    <name evidence="12" type="ORF">EJ03DRAFT_167837</name>
</gene>
<proteinExistence type="inferred from homology"/>
<dbReference type="GO" id="GO:0000993">
    <property type="term" value="F:RNA polymerase II complex binding"/>
    <property type="evidence" value="ECO:0007669"/>
    <property type="project" value="TreeGrafter"/>
</dbReference>
<dbReference type="EMBL" id="ML995866">
    <property type="protein sequence ID" value="KAF2766752.1"/>
    <property type="molecule type" value="Genomic_DNA"/>
</dbReference>
<sequence length="180" mass="19542">MRDCRCTTAVILKDRDFHIATSKQLATPRPDKMGKRKKSSRTPTGPKKREPLATRFKCVFCSNENSVSVQIDKKNRIASLLCNTCGQSFQCKSSMGNLMAPVDVYYEWIDACEEVAKEHAANNPEPAPYQPSRPKARAAGAATAGGAGAGVAGGDRYRDDGDGFIDDDDADAEAEYADED</sequence>
<organism evidence="12 13">
    <name type="scientific">Teratosphaeria nubilosa</name>
    <dbReference type="NCBI Taxonomy" id="161662"/>
    <lineage>
        <taxon>Eukaryota</taxon>
        <taxon>Fungi</taxon>
        <taxon>Dikarya</taxon>
        <taxon>Ascomycota</taxon>
        <taxon>Pezizomycotina</taxon>
        <taxon>Dothideomycetes</taxon>
        <taxon>Dothideomycetidae</taxon>
        <taxon>Mycosphaerellales</taxon>
        <taxon>Teratosphaeriaceae</taxon>
        <taxon>Teratosphaeria</taxon>
    </lineage>
</organism>
<name>A0A6G1L2D2_9PEZI</name>
<dbReference type="Proteomes" id="UP000799436">
    <property type="component" value="Unassembled WGS sequence"/>
</dbReference>
<dbReference type="InterPro" id="IPR007808">
    <property type="entry name" value="Elf1"/>
</dbReference>
<evidence type="ECO:0000256" key="2">
    <source>
        <dbReference type="ARBA" id="ARBA00004123"/>
    </source>
</evidence>
<dbReference type="GO" id="GO:0006368">
    <property type="term" value="P:transcription elongation by RNA polymerase II"/>
    <property type="evidence" value="ECO:0007669"/>
    <property type="project" value="TreeGrafter"/>
</dbReference>
<evidence type="ECO:0000256" key="4">
    <source>
        <dbReference type="ARBA" id="ARBA00022723"/>
    </source>
</evidence>
<feature type="compositionally biased region" description="Gly residues" evidence="11">
    <location>
        <begin position="143"/>
        <end position="153"/>
    </location>
</feature>
<keyword evidence="8 10" id="KW-0804">Transcription</keyword>